<name>A0A9P8AHT1_9ASCO</name>
<dbReference type="GeneID" id="66114507"/>
<proteinExistence type="predicted"/>
<gene>
    <name evidence="1" type="ORF">KQ657_001133</name>
</gene>
<dbReference type="EMBL" id="JAHMUF010000014">
    <property type="protein sequence ID" value="KAG7193019.1"/>
    <property type="molecule type" value="Genomic_DNA"/>
</dbReference>
<dbReference type="RefSeq" id="XP_043048568.1">
    <property type="nucleotide sequence ID" value="XM_043191936.1"/>
</dbReference>
<keyword evidence="2" id="KW-1185">Reference proteome</keyword>
<evidence type="ECO:0000313" key="1">
    <source>
        <dbReference type="EMBL" id="KAG7193019.1"/>
    </source>
</evidence>
<accession>A0A9P8AHT1</accession>
<reference evidence="1" key="1">
    <citation type="submission" date="2021-03" db="EMBL/GenBank/DDBJ databases">
        <authorList>
            <person name="Palmer J.M."/>
        </authorList>
    </citation>
    <scope>NUCLEOTIDE SEQUENCE</scope>
    <source>
        <strain evidence="1">ARV_011</strain>
    </source>
</reference>
<organism evidence="1 2">
    <name type="scientific">Scheffersomyces spartinae</name>
    <dbReference type="NCBI Taxonomy" id="45513"/>
    <lineage>
        <taxon>Eukaryota</taxon>
        <taxon>Fungi</taxon>
        <taxon>Dikarya</taxon>
        <taxon>Ascomycota</taxon>
        <taxon>Saccharomycotina</taxon>
        <taxon>Pichiomycetes</taxon>
        <taxon>Debaryomycetaceae</taxon>
        <taxon>Scheffersomyces</taxon>
    </lineage>
</organism>
<comment type="caution">
    <text evidence="1">The sequence shown here is derived from an EMBL/GenBank/DDBJ whole genome shotgun (WGS) entry which is preliminary data.</text>
</comment>
<dbReference type="AlphaFoldDB" id="A0A9P8AHT1"/>
<protein>
    <submittedName>
        <fullName evidence="1">Uncharacterized protein</fullName>
    </submittedName>
</protein>
<evidence type="ECO:0000313" key="2">
    <source>
        <dbReference type="Proteomes" id="UP000790833"/>
    </source>
</evidence>
<dbReference type="Proteomes" id="UP000790833">
    <property type="component" value="Unassembled WGS sequence"/>
</dbReference>
<sequence length="291" mass="32220">MNFSRNSTGSFRAKLSSFRKKFQNFFHRHQVPKTVSNQQHGIFELTLTSEVITLPKSSDNQAGRGLGTSTSLPVSIGTAASTLPTPLSHSATIETPATTIAVNTNDKENILVTPPPPPQVALLEKALLVINENFEPHAPKPSKAKSMAVETEGDNNDCSFKTSEWKDLFELYQEAVKAFCPLIEPQAASPPTVETKDRCQEVEEEVPLFDPSISSLLFSEHLIVCELYSAALERIISGDLHRSDSCISPGLSDYSNGSEAYYRGKIPRNFLRMYQHPKQIRKRTRAVGNTK</sequence>